<proteinExistence type="predicted"/>
<accession>S7UJK4</accession>
<gene>
    <name evidence="1" type="ORF">dsmv_0871</name>
</gene>
<dbReference type="AlphaFoldDB" id="S7UJK4"/>
<dbReference type="OrthoDB" id="5647243at2"/>
<dbReference type="Proteomes" id="UP000014977">
    <property type="component" value="Unassembled WGS sequence"/>
</dbReference>
<dbReference type="RefSeq" id="WP_020878643.1">
    <property type="nucleotide sequence ID" value="NZ_ATHJ01000138.1"/>
</dbReference>
<dbReference type="EMBL" id="ATHJ01000138">
    <property type="protein sequence ID" value="EPR32498.1"/>
    <property type="molecule type" value="Genomic_DNA"/>
</dbReference>
<evidence type="ECO:0000313" key="1">
    <source>
        <dbReference type="EMBL" id="EPR32498.1"/>
    </source>
</evidence>
<organism evidence="1 2">
    <name type="scientific">Desulfococcus multivorans DSM 2059</name>
    <dbReference type="NCBI Taxonomy" id="1121405"/>
    <lineage>
        <taxon>Bacteria</taxon>
        <taxon>Pseudomonadati</taxon>
        <taxon>Thermodesulfobacteriota</taxon>
        <taxon>Desulfobacteria</taxon>
        <taxon>Desulfobacterales</taxon>
        <taxon>Desulfococcaceae</taxon>
        <taxon>Desulfococcus</taxon>
    </lineage>
</organism>
<name>S7UJK4_DESML</name>
<comment type="caution">
    <text evidence="1">The sequence shown here is derived from an EMBL/GenBank/DDBJ whole genome shotgun (WGS) entry which is preliminary data.</text>
</comment>
<protein>
    <submittedName>
        <fullName evidence="1">Uncharacterized protein</fullName>
    </submittedName>
</protein>
<dbReference type="eggNOG" id="ENOG50335XC">
    <property type="taxonomic scope" value="Bacteria"/>
</dbReference>
<reference evidence="1 2" key="1">
    <citation type="journal article" date="2013" name="Genome Announc.">
        <title>Draft genome sequences for three mercury-methylating, sulfate-reducing bacteria.</title>
        <authorList>
            <person name="Brown S.D."/>
            <person name="Hurt R.A.Jr."/>
            <person name="Gilmour C.C."/>
            <person name="Elias D.A."/>
        </authorList>
    </citation>
    <scope>NUCLEOTIDE SEQUENCE [LARGE SCALE GENOMIC DNA]</scope>
    <source>
        <strain evidence="1 2">DSM 2059</strain>
    </source>
</reference>
<sequence>MILHDQGDAAPLDLDGQKGLIDCVEDIKKVAGTSSVDLATVRIQQLLDAHKRSNKDTAACLNADIVAIDEIQPQDPVEAMLAVQMVAIHNHCMELIADAVNKTTFFDTRKQYLDLAAKLSRTYALQMEGLRRYRQKGQQRMTVEHVHVHSGGQAVVGQVNQS</sequence>
<evidence type="ECO:0000313" key="2">
    <source>
        <dbReference type="Proteomes" id="UP000014977"/>
    </source>
</evidence>
<keyword evidence="2" id="KW-1185">Reference proteome</keyword>
<dbReference type="STRING" id="897.B2D07_18540"/>